<feature type="compositionally biased region" description="Acidic residues" evidence="2">
    <location>
        <begin position="879"/>
        <end position="888"/>
    </location>
</feature>
<keyword evidence="5" id="KW-1185">Reference proteome</keyword>
<gene>
    <name evidence="4" type="ORF">HJC23_009845</name>
</gene>
<feature type="compositionally biased region" description="Basic and acidic residues" evidence="2">
    <location>
        <begin position="1019"/>
        <end position="1035"/>
    </location>
</feature>
<feature type="domain" description="CCHC-type" evidence="3">
    <location>
        <begin position="320"/>
        <end position="334"/>
    </location>
</feature>
<keyword evidence="1" id="KW-0863">Zinc-finger</keyword>
<protein>
    <recommendedName>
        <fullName evidence="3">CCHC-type domain-containing protein</fullName>
    </recommendedName>
</protein>
<keyword evidence="1" id="KW-0862">Zinc</keyword>
<organism evidence="4 5">
    <name type="scientific">Cyclotella cryptica</name>
    <dbReference type="NCBI Taxonomy" id="29204"/>
    <lineage>
        <taxon>Eukaryota</taxon>
        <taxon>Sar</taxon>
        <taxon>Stramenopiles</taxon>
        <taxon>Ochrophyta</taxon>
        <taxon>Bacillariophyta</taxon>
        <taxon>Coscinodiscophyceae</taxon>
        <taxon>Thalassiosirophycidae</taxon>
        <taxon>Stephanodiscales</taxon>
        <taxon>Stephanodiscaceae</taxon>
        <taxon>Cyclotella</taxon>
    </lineage>
</organism>
<dbReference type="GO" id="GO:0008270">
    <property type="term" value="F:zinc ion binding"/>
    <property type="evidence" value="ECO:0007669"/>
    <property type="project" value="UniProtKB-KW"/>
</dbReference>
<proteinExistence type="predicted"/>
<reference evidence="4 5" key="1">
    <citation type="journal article" date="2020" name="G3 (Bethesda)">
        <title>Improved Reference Genome for Cyclotella cryptica CCMP332, a Model for Cell Wall Morphogenesis, Salinity Adaptation, and Lipid Production in Diatoms (Bacillariophyta).</title>
        <authorList>
            <person name="Roberts W.R."/>
            <person name="Downey K.M."/>
            <person name="Ruck E.C."/>
            <person name="Traller J.C."/>
            <person name="Alverson A.J."/>
        </authorList>
    </citation>
    <scope>NUCLEOTIDE SEQUENCE [LARGE SCALE GENOMIC DNA]</scope>
    <source>
        <strain evidence="4 5">CCMP332</strain>
    </source>
</reference>
<name>A0ABD3NSB7_9STRA</name>
<feature type="compositionally biased region" description="Basic and acidic residues" evidence="2">
    <location>
        <begin position="1"/>
        <end position="12"/>
    </location>
</feature>
<evidence type="ECO:0000259" key="3">
    <source>
        <dbReference type="PROSITE" id="PS50158"/>
    </source>
</evidence>
<dbReference type="PROSITE" id="PS50158">
    <property type="entry name" value="ZF_CCHC"/>
    <property type="match status" value="1"/>
</dbReference>
<dbReference type="CDD" id="cd09272">
    <property type="entry name" value="RNase_HI_RT_Ty1"/>
    <property type="match status" value="1"/>
</dbReference>
<dbReference type="InterPro" id="IPR001878">
    <property type="entry name" value="Znf_CCHC"/>
</dbReference>
<feature type="region of interest" description="Disordered" evidence="2">
    <location>
        <begin position="867"/>
        <end position="897"/>
    </location>
</feature>
<feature type="region of interest" description="Disordered" evidence="2">
    <location>
        <begin position="982"/>
        <end position="1068"/>
    </location>
</feature>
<evidence type="ECO:0000313" key="4">
    <source>
        <dbReference type="EMBL" id="KAL3778812.1"/>
    </source>
</evidence>
<evidence type="ECO:0000313" key="5">
    <source>
        <dbReference type="Proteomes" id="UP001516023"/>
    </source>
</evidence>
<feature type="region of interest" description="Disordered" evidence="2">
    <location>
        <begin position="1"/>
        <end position="26"/>
    </location>
</feature>
<dbReference type="InterPro" id="IPR036875">
    <property type="entry name" value="Znf_CCHC_sf"/>
</dbReference>
<evidence type="ECO:0000256" key="2">
    <source>
        <dbReference type="SAM" id="MobiDB-lite"/>
    </source>
</evidence>
<dbReference type="Pfam" id="PF00098">
    <property type="entry name" value="zf-CCHC"/>
    <property type="match status" value="1"/>
</dbReference>
<comment type="caution">
    <text evidence="4">The sequence shown here is derived from an EMBL/GenBank/DDBJ whole genome shotgun (WGS) entry which is preliminary data.</text>
</comment>
<dbReference type="SMART" id="SM00343">
    <property type="entry name" value="ZnF_C2HC"/>
    <property type="match status" value="1"/>
</dbReference>
<dbReference type="SUPFAM" id="SSF57756">
    <property type="entry name" value="Retrovirus zinc finger-like domains"/>
    <property type="match status" value="1"/>
</dbReference>
<dbReference type="PANTHER" id="PTHR11439:SF467">
    <property type="entry name" value="INTEGRASE CATALYTIC DOMAIN-CONTAINING PROTEIN"/>
    <property type="match status" value="1"/>
</dbReference>
<feature type="compositionally biased region" description="Basic residues" evidence="2">
    <location>
        <begin position="13"/>
        <end position="26"/>
    </location>
</feature>
<accession>A0ABD3NSB7</accession>
<dbReference type="Gene3D" id="4.10.60.10">
    <property type="entry name" value="Zinc finger, CCHC-type"/>
    <property type="match status" value="1"/>
</dbReference>
<keyword evidence="1" id="KW-0479">Metal-binding</keyword>
<sequence>MGEAGEKDEKPPRERRRGVRGGKKFRQYATPGGKYKALTAGLEEYIYESGAAKHAAQFTETTEKLCNYMQANFNAGNPIPPTAAEEHMFKRKFDAEYTREQRYDENKKRAYALLYEHCSPELKALLKGDDDWSNMESQQDSISLLRKIKGLCCKFDPTKQETRAIVAADKAIMCYVQEAHISNSQYFERFNALVDTALSYGSSIGHSKALVGSELKKMGTDRDNATPAQRSKAMELAQESYLSMLMLDGANYYKFKDLCEELDNDYAKGSDTYPTNRNAVLRLLNSRKTPSSARLPNPRANNSAVVFAQGDGGRQDNRTCYRCGMKGHIATNCPAEKPGKGDEDNDEGEQLHMMRAIESDESGDEAYGSEAEESGVDGDDDAVYFFHQRETKGLSRDWLLLDSQSSTDMFCNRNYLMKVKAAARPTTIHCNAGSTVCTKEGIFSTDEFGDIPVKYHPSGICNVISLKTMKALFPISYVSDPSNPEAATFQVKTKKGIIEFKSCSKGLHYYDLTTSTKREEMHVQTVQQNFEGFSREQVLRAIKARKLQAMLGSPTRADFEGMVRGKLIADCPIDVVDLKNAHTIFGPDLAGLRGRTVRRRPERVTTDIVAVPWDFVQMHKFVVLTADIMFVNWIPFLLTRSRGLRLITVEFLPRRTAKIIGAKLTRVLHLYHRAGFVVQTALMDKEFDAVADQCPTLPINTTAANEHVPEIERAIRLVKERARGIENTLPFTGLPKLMTIELIHFIVLWLNNFPVKSSVSTKYSPRELVCRHKLSAKVHCKTQFGAYCEVHDEPTPSNSMTPRTHDTICMGPTGNIQGSYKFYCLKTKKKLTRRRWDELPMPSSIIRKVNRHAKGDRAASRLLFGDRNNRPYDDVRNEEYDEEPEGLVEPEPSPYPDIPTEMPGIELLENLENTAAVTVPDEQAKTVIQAWIAADNAGLADGDAPNQGPHLVEADPDEIGDDDSIIEIGEVPPTEPQAMVDIDYDGNPEQDLGADCADQGADPIHGGELSDNEGADDELSYHEGDESELLGHDESTGGLSDQGAAHQSVGEDEAEEGMPRRSRRNRKVSTRLEGFEHGIFTMYNRESVEAAVDEYMHATLSEDKCNEIDSYLVPVFEFIITQYSLKAGLKKAKGKDKKALRKMMHDHLMMQYSLKAGLKMFGEDGEKAVLKELGQFHDLSVFTPMDPTKLTRQERAAALASLMFLKQKKDGTLKARACANGRKKKGEYCRRGGGLTHWAFLHADCEDHVIMRFHGRLAELMVLAAPQIYRKYITTDANGEPVLFVKRQKALYGMLKSALLFYKKLLTDLVAKGFTVNPYDPCVVTKMIRGKQMTVCWHVDDLKISHKRKVEVKKLEGWLRSIYGNISVSEGSKHTYLGMDLDYSEAGKCKITMSGYTKEVIDSFPEVIEGTAATPAADHLFQTREDGKKLPEEQAAAFHRTTAQLLFLSGRARRDIQTAVAFLTTRVKQPDEDDWGKLKRVLRYLNGTREMGLCLGVENMGLVRWYVDASYATHEDCKGHTGAMMTMGKGAAISLSRKQKTNARSSTEAELIGVYDALPSILHAKYFIEAMGYDIKNNIVYQDNKSSITLERNGKAAGSKRSKHIKIRYFFIKDVINQGEVEVQHCPTTEMWSDVLTKPKQGKEFLLMRSKLLGHDVPEAETSVTLRTPAVCSPRGCVGRKSSKGRIQDTVKLHVEGNKGSRRQRVIEPRKHARLGVYLRAMSRPAAVCE</sequence>
<dbReference type="EMBL" id="JABMIG020000418">
    <property type="protein sequence ID" value="KAL3778812.1"/>
    <property type="molecule type" value="Genomic_DNA"/>
</dbReference>
<dbReference type="PANTHER" id="PTHR11439">
    <property type="entry name" value="GAG-POL-RELATED RETROTRANSPOSON"/>
    <property type="match status" value="1"/>
</dbReference>
<evidence type="ECO:0000256" key="1">
    <source>
        <dbReference type="PROSITE-ProRule" id="PRU00047"/>
    </source>
</evidence>
<dbReference type="Proteomes" id="UP001516023">
    <property type="component" value="Unassembled WGS sequence"/>
</dbReference>
<feature type="compositionally biased region" description="Basic and acidic residues" evidence="2">
    <location>
        <begin position="867"/>
        <end position="878"/>
    </location>
</feature>